<name>A0A1T4YYL3_9BACT</name>
<dbReference type="RefSeq" id="WP_078815693.1">
    <property type="nucleotide sequence ID" value="NZ_FUYE01000021.1"/>
</dbReference>
<evidence type="ECO:0000256" key="2">
    <source>
        <dbReference type="ARBA" id="ARBA00022723"/>
    </source>
</evidence>
<organism evidence="6 7">
    <name type="scientific">Prosthecobacter debontii</name>
    <dbReference type="NCBI Taxonomy" id="48467"/>
    <lineage>
        <taxon>Bacteria</taxon>
        <taxon>Pseudomonadati</taxon>
        <taxon>Verrucomicrobiota</taxon>
        <taxon>Verrucomicrobiia</taxon>
        <taxon>Verrucomicrobiales</taxon>
        <taxon>Verrucomicrobiaceae</taxon>
        <taxon>Prosthecobacter</taxon>
    </lineage>
</organism>
<keyword evidence="4" id="KW-0862">Zinc</keyword>
<dbReference type="GO" id="GO:0046872">
    <property type="term" value="F:metal ion binding"/>
    <property type="evidence" value="ECO:0007669"/>
    <property type="project" value="UniProtKB-KW"/>
</dbReference>
<dbReference type="SUPFAM" id="SSF53187">
    <property type="entry name" value="Zn-dependent exopeptidases"/>
    <property type="match status" value="1"/>
</dbReference>
<gene>
    <name evidence="6" type="ORF">SAMN02745166_04571</name>
</gene>
<keyword evidence="2" id="KW-0479">Metal-binding</keyword>
<dbReference type="InterPro" id="IPR055438">
    <property type="entry name" value="AstE_AspA_cat"/>
</dbReference>
<protein>
    <submittedName>
        <fullName evidence="6">Succinylglutamate desuccinylase / Aspartoacylase family protein</fullName>
    </submittedName>
</protein>
<accession>A0A1T4YYL3</accession>
<dbReference type="Pfam" id="PF24827">
    <property type="entry name" value="AstE_AspA_cat"/>
    <property type="match status" value="1"/>
</dbReference>
<evidence type="ECO:0000313" key="6">
    <source>
        <dbReference type="EMBL" id="SKB06879.1"/>
    </source>
</evidence>
<dbReference type="STRING" id="48467.SAMN02745166_04571"/>
<reference evidence="7" key="1">
    <citation type="submission" date="2017-02" db="EMBL/GenBank/DDBJ databases">
        <authorList>
            <person name="Varghese N."/>
            <person name="Submissions S."/>
        </authorList>
    </citation>
    <scope>NUCLEOTIDE SEQUENCE [LARGE SCALE GENOMIC DNA]</scope>
    <source>
        <strain evidence="7">ATCC 700200</strain>
    </source>
</reference>
<evidence type="ECO:0000256" key="4">
    <source>
        <dbReference type="ARBA" id="ARBA00022833"/>
    </source>
</evidence>
<dbReference type="Proteomes" id="UP000190774">
    <property type="component" value="Unassembled WGS sequence"/>
</dbReference>
<evidence type="ECO:0000259" key="5">
    <source>
        <dbReference type="Pfam" id="PF24827"/>
    </source>
</evidence>
<dbReference type="Gene3D" id="3.40.630.10">
    <property type="entry name" value="Zn peptidases"/>
    <property type="match status" value="1"/>
</dbReference>
<sequence length="255" mass="28890">MSFLPLHQAHDYSALASRWKALAKRLKLKLNTLTRVQDLQIYWLDTGRGQEGPAIYLSSGVHGDEAAAAWGLLTWAEENETLLKEKRFLILPCLNPCGLILNTRADHRGLDINRRFHLEADEICGPWRKLLMGRLIDLSLCLHEDYDGQGCYVYELSRMRPPWMQSVMAGLRVILPDPRATMDGHRANKGVIQRSRVPKNLPGMPEAIELQQMGCPITLTYETPSEFSFDDRVRSQVEFVNAVLSSFPMLGNTDA</sequence>
<evidence type="ECO:0000256" key="3">
    <source>
        <dbReference type="ARBA" id="ARBA00022801"/>
    </source>
</evidence>
<keyword evidence="3" id="KW-0378">Hydrolase</keyword>
<dbReference type="OrthoDB" id="184972at2"/>
<dbReference type="CDD" id="cd06231">
    <property type="entry name" value="M14_REP34-like"/>
    <property type="match status" value="1"/>
</dbReference>
<keyword evidence="7" id="KW-1185">Reference proteome</keyword>
<dbReference type="EMBL" id="FUYE01000021">
    <property type="protein sequence ID" value="SKB06879.1"/>
    <property type="molecule type" value="Genomic_DNA"/>
</dbReference>
<proteinExistence type="predicted"/>
<feature type="domain" description="Succinylglutamate desuccinylase/Aspartoacylase catalytic" evidence="5">
    <location>
        <begin position="52"/>
        <end position="122"/>
    </location>
</feature>
<evidence type="ECO:0000256" key="1">
    <source>
        <dbReference type="ARBA" id="ARBA00001947"/>
    </source>
</evidence>
<evidence type="ECO:0000313" key="7">
    <source>
        <dbReference type="Proteomes" id="UP000190774"/>
    </source>
</evidence>
<comment type="cofactor">
    <cofactor evidence="1">
        <name>Zn(2+)</name>
        <dbReference type="ChEBI" id="CHEBI:29105"/>
    </cofactor>
</comment>
<dbReference type="GO" id="GO:0016788">
    <property type="term" value="F:hydrolase activity, acting on ester bonds"/>
    <property type="evidence" value="ECO:0007669"/>
    <property type="project" value="InterPro"/>
</dbReference>
<dbReference type="AlphaFoldDB" id="A0A1T4YYL3"/>